<feature type="region of interest" description="Disordered" evidence="1">
    <location>
        <begin position="1"/>
        <end position="96"/>
    </location>
</feature>
<proteinExistence type="predicted"/>
<protein>
    <recommendedName>
        <fullName evidence="2">Micro-fibrillar-associated protein 1 C-terminal domain-containing protein</fullName>
    </recommendedName>
</protein>
<comment type="caution">
    <text evidence="3">The sequence shown here is derived from an EMBL/GenBank/DDBJ whole genome shotgun (WGS) entry which is preliminary data.</text>
</comment>
<accession>A0A1A0HJ55</accession>
<keyword evidence="4" id="KW-1185">Reference proteome</keyword>
<dbReference type="InterPro" id="IPR009730">
    <property type="entry name" value="MFAP1_C"/>
</dbReference>
<dbReference type="RefSeq" id="XP_018714512.1">
    <property type="nucleotide sequence ID" value="XM_018856714.1"/>
</dbReference>
<feature type="region of interest" description="Disordered" evidence="1">
    <location>
        <begin position="138"/>
        <end position="161"/>
    </location>
</feature>
<name>A0A1A0HJ55_9ASCO</name>
<feature type="compositionally biased region" description="Basic and acidic residues" evidence="1">
    <location>
        <begin position="69"/>
        <end position="85"/>
    </location>
</feature>
<dbReference type="OrthoDB" id="1111734at2759"/>
<evidence type="ECO:0000313" key="4">
    <source>
        <dbReference type="Proteomes" id="UP000092555"/>
    </source>
</evidence>
<evidence type="ECO:0000256" key="1">
    <source>
        <dbReference type="SAM" id="MobiDB-lite"/>
    </source>
</evidence>
<dbReference type="Proteomes" id="UP000092555">
    <property type="component" value="Unassembled WGS sequence"/>
</dbReference>
<evidence type="ECO:0000313" key="3">
    <source>
        <dbReference type="EMBL" id="OBA24031.1"/>
    </source>
</evidence>
<dbReference type="Pfam" id="PF06991">
    <property type="entry name" value="MFAP1"/>
    <property type="match status" value="1"/>
</dbReference>
<dbReference type="AlphaFoldDB" id="A0A1A0HJ55"/>
<dbReference type="EMBL" id="LXTC01000001">
    <property type="protein sequence ID" value="OBA24031.1"/>
    <property type="molecule type" value="Genomic_DNA"/>
</dbReference>
<feature type="compositionally biased region" description="Basic and acidic residues" evidence="1">
    <location>
        <begin position="179"/>
        <end position="192"/>
    </location>
</feature>
<gene>
    <name evidence="3" type="ORF">METBIDRAFT_36263</name>
</gene>
<organism evidence="3 4">
    <name type="scientific">Metschnikowia bicuspidata var. bicuspidata NRRL YB-4993</name>
    <dbReference type="NCBI Taxonomy" id="869754"/>
    <lineage>
        <taxon>Eukaryota</taxon>
        <taxon>Fungi</taxon>
        <taxon>Dikarya</taxon>
        <taxon>Ascomycota</taxon>
        <taxon>Saccharomycotina</taxon>
        <taxon>Pichiomycetes</taxon>
        <taxon>Metschnikowiaceae</taxon>
        <taxon>Metschnikowia</taxon>
    </lineage>
</organism>
<sequence length="199" mass="21640">MQRESDGGSGSGTGADSSADSSAGSGSDSDASSSGSDSALRLQRPVFVKKKLPPKAAGSRGPARAALAKAEHLQQVDSKTLEKVPFDGIDDRDDMRPEDEYTQWKLREAARKKRDALLLEETELSKEDAVRRKRGLVRTGPLPDLDENGGGTSFSKGPSIGSKLGAFYTEQLDEKLLKRDYKDIEGREDHSRPTKYKRA</sequence>
<feature type="compositionally biased region" description="Low complexity" evidence="1">
    <location>
        <begin position="14"/>
        <end position="39"/>
    </location>
</feature>
<dbReference type="STRING" id="869754.A0A1A0HJ55"/>
<reference evidence="3 4" key="1">
    <citation type="submission" date="2016-05" db="EMBL/GenBank/DDBJ databases">
        <title>Comparative genomics of biotechnologically important yeasts.</title>
        <authorList>
            <consortium name="DOE Joint Genome Institute"/>
            <person name="Riley R."/>
            <person name="Haridas S."/>
            <person name="Wolfe K.H."/>
            <person name="Lopes M.R."/>
            <person name="Hittinger C.T."/>
            <person name="Goker M."/>
            <person name="Salamov A."/>
            <person name="Wisecaver J."/>
            <person name="Long T.M."/>
            <person name="Aerts A.L."/>
            <person name="Barry K."/>
            <person name="Choi C."/>
            <person name="Clum A."/>
            <person name="Coughlan A.Y."/>
            <person name="Deshpande S."/>
            <person name="Douglass A.P."/>
            <person name="Hanson S.J."/>
            <person name="Klenk H.-P."/>
            <person name="LaButti K."/>
            <person name="Lapidus A."/>
            <person name="Lindquist E."/>
            <person name="Lipzen A."/>
            <person name="Meier-kolthoff J.P."/>
            <person name="Ohm R.A."/>
            <person name="Otillar R.P."/>
            <person name="Pangilinan J."/>
            <person name="Peng Y."/>
            <person name="Rokas A."/>
            <person name="Rosa C.A."/>
            <person name="Scheuner C."/>
            <person name="Sibirny A.A."/>
            <person name="Slot J.C."/>
            <person name="Stielow J.B."/>
            <person name="Sun H."/>
            <person name="Kurtzman C.P."/>
            <person name="Blackwell M."/>
            <person name="Grigoriev I.V."/>
            <person name="Jeffries T.W."/>
        </authorList>
    </citation>
    <scope>NUCLEOTIDE SEQUENCE [LARGE SCALE GENOMIC DNA]</scope>
    <source>
        <strain evidence="3 4">NRRL YB-4993</strain>
    </source>
</reference>
<feature type="region of interest" description="Disordered" evidence="1">
    <location>
        <begin position="179"/>
        <end position="199"/>
    </location>
</feature>
<feature type="domain" description="Micro-fibrillar-associated protein 1 C-terminal" evidence="2">
    <location>
        <begin position="77"/>
        <end position="133"/>
    </location>
</feature>
<dbReference type="GeneID" id="30029690"/>
<evidence type="ECO:0000259" key="2">
    <source>
        <dbReference type="Pfam" id="PF06991"/>
    </source>
</evidence>